<evidence type="ECO:0000256" key="4">
    <source>
        <dbReference type="ARBA" id="ARBA00023002"/>
    </source>
</evidence>
<keyword evidence="4" id="KW-0560">Oxidoreductase</keyword>
<evidence type="ECO:0000259" key="5">
    <source>
        <dbReference type="Pfam" id="PF00890"/>
    </source>
</evidence>
<organism evidence="6 7">
    <name type="scientific">Aquamicrobium terrae</name>
    <dbReference type="NCBI Taxonomy" id="1324945"/>
    <lineage>
        <taxon>Bacteria</taxon>
        <taxon>Pseudomonadati</taxon>
        <taxon>Pseudomonadota</taxon>
        <taxon>Alphaproteobacteria</taxon>
        <taxon>Hyphomicrobiales</taxon>
        <taxon>Phyllobacteriaceae</taxon>
        <taxon>Aquamicrobium</taxon>
    </lineage>
</organism>
<dbReference type="SUPFAM" id="SSF51905">
    <property type="entry name" value="FAD/NAD(P)-binding domain"/>
    <property type="match status" value="1"/>
</dbReference>
<sequence>MLRAFQVGCGVTFTFGGLRINEEAQVLDVDMVPIEGLFAAGELVGGLFYFNYPGGTGLMAGAVFGRLAGTSAAASSHAA</sequence>
<evidence type="ECO:0000313" key="6">
    <source>
        <dbReference type="EMBL" id="MET3792907.1"/>
    </source>
</evidence>
<dbReference type="Gene3D" id="3.90.700.10">
    <property type="entry name" value="Succinate dehydrogenase/fumarate reductase flavoprotein, catalytic domain"/>
    <property type="match status" value="1"/>
</dbReference>
<evidence type="ECO:0000313" key="7">
    <source>
        <dbReference type="Proteomes" id="UP001549076"/>
    </source>
</evidence>
<reference evidence="6 7" key="1">
    <citation type="submission" date="2024-06" db="EMBL/GenBank/DDBJ databases">
        <title>Genomic Encyclopedia of Type Strains, Phase IV (KMG-IV): sequencing the most valuable type-strain genomes for metagenomic binning, comparative biology and taxonomic classification.</title>
        <authorList>
            <person name="Goeker M."/>
        </authorList>
    </citation>
    <scope>NUCLEOTIDE SEQUENCE [LARGE SCALE GENOMIC DNA]</scope>
    <source>
        <strain evidence="6 7">DSM 27865</strain>
    </source>
</reference>
<dbReference type="InterPro" id="IPR003953">
    <property type="entry name" value="FAD-dep_OxRdtase_2_FAD-bd"/>
</dbReference>
<protein>
    <submittedName>
        <fullName evidence="6">Succinate dehydrogenase/fumarate reductase flavoprotein subunit</fullName>
    </submittedName>
</protein>
<gene>
    <name evidence="6" type="ORF">ABID37_003130</name>
</gene>
<proteinExistence type="predicted"/>
<keyword evidence="7" id="KW-1185">Reference proteome</keyword>
<dbReference type="EMBL" id="JBEPML010000010">
    <property type="protein sequence ID" value="MET3792907.1"/>
    <property type="molecule type" value="Genomic_DNA"/>
</dbReference>
<feature type="domain" description="FAD-dependent oxidoreductase 2 FAD-binding" evidence="5">
    <location>
        <begin position="4"/>
        <end position="55"/>
    </location>
</feature>
<dbReference type="Pfam" id="PF00890">
    <property type="entry name" value="FAD_binding_2"/>
    <property type="match status" value="1"/>
</dbReference>
<evidence type="ECO:0000256" key="2">
    <source>
        <dbReference type="ARBA" id="ARBA00022630"/>
    </source>
</evidence>
<keyword evidence="2" id="KW-0285">Flavoprotein</keyword>
<dbReference type="InterPro" id="IPR036188">
    <property type="entry name" value="FAD/NAD-bd_sf"/>
</dbReference>
<name>A0ABV2N4F3_9HYPH</name>
<dbReference type="Gene3D" id="3.50.50.60">
    <property type="entry name" value="FAD/NAD(P)-binding domain"/>
    <property type="match status" value="1"/>
</dbReference>
<dbReference type="PANTHER" id="PTHR43400">
    <property type="entry name" value="FUMARATE REDUCTASE"/>
    <property type="match status" value="1"/>
</dbReference>
<dbReference type="RefSeq" id="WP_354196338.1">
    <property type="nucleotide sequence ID" value="NZ_JBEPML010000010.1"/>
</dbReference>
<evidence type="ECO:0000256" key="1">
    <source>
        <dbReference type="ARBA" id="ARBA00001974"/>
    </source>
</evidence>
<keyword evidence="3" id="KW-0274">FAD</keyword>
<dbReference type="InterPro" id="IPR027477">
    <property type="entry name" value="Succ_DH/fumarate_Rdtase_cat_sf"/>
</dbReference>
<dbReference type="PANTHER" id="PTHR43400:SF7">
    <property type="entry name" value="FAD-DEPENDENT OXIDOREDUCTASE 2 FAD BINDING DOMAIN-CONTAINING PROTEIN"/>
    <property type="match status" value="1"/>
</dbReference>
<comment type="caution">
    <text evidence="6">The sequence shown here is derived from an EMBL/GenBank/DDBJ whole genome shotgun (WGS) entry which is preliminary data.</text>
</comment>
<dbReference type="InterPro" id="IPR050315">
    <property type="entry name" value="FAD-oxidoreductase_2"/>
</dbReference>
<comment type="cofactor">
    <cofactor evidence="1">
        <name>FAD</name>
        <dbReference type="ChEBI" id="CHEBI:57692"/>
    </cofactor>
</comment>
<evidence type="ECO:0000256" key="3">
    <source>
        <dbReference type="ARBA" id="ARBA00022827"/>
    </source>
</evidence>
<accession>A0ABV2N4F3</accession>
<dbReference type="Proteomes" id="UP001549076">
    <property type="component" value="Unassembled WGS sequence"/>
</dbReference>